<dbReference type="RefSeq" id="XP_060321606.1">
    <property type="nucleotide sequence ID" value="XM_060482352.1"/>
</dbReference>
<protein>
    <submittedName>
        <fullName evidence="1">Uncharacterized protein</fullName>
    </submittedName>
</protein>
<dbReference type="Proteomes" id="UP001175211">
    <property type="component" value="Unassembled WGS sequence"/>
</dbReference>
<gene>
    <name evidence="1" type="ORF">EV420DRAFT_490179</name>
</gene>
<accession>A0AA39J285</accession>
<evidence type="ECO:0000313" key="2">
    <source>
        <dbReference type="Proteomes" id="UP001175211"/>
    </source>
</evidence>
<dbReference type="AlphaFoldDB" id="A0AA39J285"/>
<dbReference type="EMBL" id="JAUEPS010000205">
    <property type="protein sequence ID" value="KAK0433917.1"/>
    <property type="molecule type" value="Genomic_DNA"/>
</dbReference>
<organism evidence="1 2">
    <name type="scientific">Armillaria tabescens</name>
    <name type="common">Ringless honey mushroom</name>
    <name type="synonym">Agaricus tabescens</name>
    <dbReference type="NCBI Taxonomy" id="1929756"/>
    <lineage>
        <taxon>Eukaryota</taxon>
        <taxon>Fungi</taxon>
        <taxon>Dikarya</taxon>
        <taxon>Basidiomycota</taxon>
        <taxon>Agaricomycotina</taxon>
        <taxon>Agaricomycetes</taxon>
        <taxon>Agaricomycetidae</taxon>
        <taxon>Agaricales</taxon>
        <taxon>Marasmiineae</taxon>
        <taxon>Physalacriaceae</taxon>
        <taxon>Desarmillaria</taxon>
    </lineage>
</organism>
<dbReference type="GeneID" id="85365900"/>
<reference evidence="1" key="1">
    <citation type="submission" date="2023-06" db="EMBL/GenBank/DDBJ databases">
        <authorList>
            <consortium name="Lawrence Berkeley National Laboratory"/>
            <person name="Ahrendt S."/>
            <person name="Sahu N."/>
            <person name="Indic B."/>
            <person name="Wong-Bajracharya J."/>
            <person name="Merenyi Z."/>
            <person name="Ke H.-M."/>
            <person name="Monk M."/>
            <person name="Kocsube S."/>
            <person name="Drula E."/>
            <person name="Lipzen A."/>
            <person name="Balint B."/>
            <person name="Henrissat B."/>
            <person name="Andreopoulos B."/>
            <person name="Martin F.M."/>
            <person name="Harder C.B."/>
            <person name="Rigling D."/>
            <person name="Ford K.L."/>
            <person name="Foster G.D."/>
            <person name="Pangilinan J."/>
            <person name="Papanicolaou A."/>
            <person name="Barry K."/>
            <person name="LaButti K."/>
            <person name="Viragh M."/>
            <person name="Koriabine M."/>
            <person name="Yan M."/>
            <person name="Riley R."/>
            <person name="Champramary S."/>
            <person name="Plett K.L."/>
            <person name="Tsai I.J."/>
            <person name="Slot J."/>
            <person name="Sipos G."/>
            <person name="Plett J."/>
            <person name="Nagy L.G."/>
            <person name="Grigoriev I.V."/>
        </authorList>
    </citation>
    <scope>NUCLEOTIDE SEQUENCE</scope>
    <source>
        <strain evidence="1">CCBAS 213</strain>
    </source>
</reference>
<proteinExistence type="predicted"/>
<evidence type="ECO:0000313" key="1">
    <source>
        <dbReference type="EMBL" id="KAK0433917.1"/>
    </source>
</evidence>
<keyword evidence="2" id="KW-1185">Reference proteome</keyword>
<name>A0AA39J285_ARMTA</name>
<comment type="caution">
    <text evidence="1">The sequence shown here is derived from an EMBL/GenBank/DDBJ whole genome shotgun (WGS) entry which is preliminary data.</text>
</comment>
<sequence length="201" mass="21895">MAITPGPDVPYTTCPRSHGQPPLPSFDLHIARHYSAFDLCHIVLLRFPFVIEDYDDDSPPSTPLPATLIRTLLLSVTVPTAPSRLTPFPIPPQSPLLPALTRTHDSFTYPTITLLPNLPILHFPPDLVTFLAISQPLIIVSITISTTICAGFRPTSTLESLPPSEARVIVCPDIGELEVEGKSGEVCRSGLFLTSSFSVCW</sequence>